<evidence type="ECO:0000259" key="1">
    <source>
        <dbReference type="Pfam" id="PF07700"/>
    </source>
</evidence>
<keyword evidence="3" id="KW-1185">Reference proteome</keyword>
<dbReference type="KEGG" id="vos:KNV97_10435"/>
<dbReference type="InterPro" id="IPR011644">
    <property type="entry name" value="Heme_NO-bd"/>
</dbReference>
<feature type="domain" description="Heme NO-binding" evidence="1">
    <location>
        <begin position="2"/>
        <end position="160"/>
    </location>
</feature>
<gene>
    <name evidence="2" type="ORF">KNV97_10435</name>
</gene>
<proteinExistence type="predicted"/>
<dbReference type="RefSeq" id="WP_136484906.1">
    <property type="nucleotide sequence ID" value="NZ_CP076643.1"/>
</dbReference>
<dbReference type="Gene3D" id="3.90.1520.10">
    <property type="entry name" value="H-NOX domain"/>
    <property type="match status" value="1"/>
</dbReference>
<dbReference type="GO" id="GO:0020037">
    <property type="term" value="F:heme binding"/>
    <property type="evidence" value="ECO:0007669"/>
    <property type="project" value="InterPro"/>
</dbReference>
<dbReference type="Proteomes" id="UP000694232">
    <property type="component" value="Chromosome 1"/>
</dbReference>
<dbReference type="InterPro" id="IPR024096">
    <property type="entry name" value="NO_sig/Golgi_transp_ligand-bd"/>
</dbReference>
<accession>A0A975UBA4</accession>
<dbReference type="Pfam" id="PF07700">
    <property type="entry name" value="HNOB"/>
    <property type="match status" value="1"/>
</dbReference>
<dbReference type="AlphaFoldDB" id="A0A975UBA4"/>
<protein>
    <submittedName>
        <fullName evidence="2">Heme NO-binding domain-containing protein</fullName>
    </submittedName>
</protein>
<dbReference type="EMBL" id="CP076643">
    <property type="protein sequence ID" value="QXO18654.1"/>
    <property type="molecule type" value="Genomic_DNA"/>
</dbReference>
<reference evidence="2" key="1">
    <citation type="submission" date="2021-06" db="EMBL/GenBank/DDBJ databases">
        <title>Vibrio nov. sp., novel gut bacterium isolated from Yellow Sea oyster.</title>
        <authorList>
            <person name="Muhammad N."/>
            <person name="Nguyen T.H."/>
            <person name="Lee Y.-J."/>
            <person name="Ko J."/>
            <person name="Kim S.-G."/>
        </authorList>
    </citation>
    <scope>NUCLEOTIDE SEQUENCE</scope>
    <source>
        <strain evidence="2">OG9-811</strain>
    </source>
</reference>
<organism evidence="2 3">
    <name type="scientific">Vibrio ostreae</name>
    <dbReference type="NCBI Taxonomy" id="2841925"/>
    <lineage>
        <taxon>Bacteria</taxon>
        <taxon>Pseudomonadati</taxon>
        <taxon>Pseudomonadota</taxon>
        <taxon>Gammaproteobacteria</taxon>
        <taxon>Vibrionales</taxon>
        <taxon>Vibrionaceae</taxon>
        <taxon>Vibrio</taxon>
    </lineage>
</organism>
<name>A0A975UBA4_9VIBR</name>
<dbReference type="SUPFAM" id="SSF111126">
    <property type="entry name" value="Ligand-binding domain in the NO signalling and Golgi transport"/>
    <property type="match status" value="1"/>
</dbReference>
<evidence type="ECO:0000313" key="3">
    <source>
        <dbReference type="Proteomes" id="UP000694232"/>
    </source>
</evidence>
<dbReference type="InterPro" id="IPR038158">
    <property type="entry name" value="H-NOX_domain_sf"/>
</dbReference>
<evidence type="ECO:0000313" key="2">
    <source>
        <dbReference type="EMBL" id="QXO18654.1"/>
    </source>
</evidence>
<sequence length="181" mass="20389">MKGIIFAEFLELVEDKFGLDVLDKMLQQSADSGVYTSVGSYDHKALVRLIVELSQITGIDVNELQRVYGVSVFRSLYQTVPPSDNLSAVQGCFAFLRHVEDYIHVEVKKLYPDANPPQFEFISQSSGVMTFDYLSARCFGQVCLGLIEGCAAYFNEQVDICMQPQNEDNSRVRFTITMVDD</sequence>